<dbReference type="Gene3D" id="1.10.510.10">
    <property type="entry name" value="Transferase(Phosphotransferase) domain 1"/>
    <property type="match status" value="1"/>
</dbReference>
<gene>
    <name evidence="10" type="primary">pknB_20</name>
    <name evidence="10" type="ORF">Mal33_43360</name>
</gene>
<protein>
    <recommendedName>
        <fullName evidence="1">non-specific serine/threonine protein kinase</fullName>
        <ecNumber evidence="1">2.7.11.1</ecNumber>
    </recommendedName>
</protein>
<dbReference type="SUPFAM" id="SSF56112">
    <property type="entry name" value="Protein kinase-like (PK-like)"/>
    <property type="match status" value="1"/>
</dbReference>
<evidence type="ECO:0000313" key="10">
    <source>
        <dbReference type="EMBL" id="QDV58318.1"/>
    </source>
</evidence>
<feature type="transmembrane region" description="Helical" evidence="8">
    <location>
        <begin position="147"/>
        <end position="166"/>
    </location>
</feature>
<dbReference type="InterPro" id="IPR017441">
    <property type="entry name" value="Protein_kinase_ATP_BS"/>
</dbReference>
<evidence type="ECO:0000256" key="7">
    <source>
        <dbReference type="PROSITE-ProRule" id="PRU10141"/>
    </source>
</evidence>
<feature type="binding site" evidence="7">
    <location>
        <position position="278"/>
    </location>
    <ligand>
        <name>ATP</name>
        <dbReference type="ChEBI" id="CHEBI:30616"/>
    </ligand>
</feature>
<keyword evidence="5 10" id="KW-0418">Kinase</keyword>
<evidence type="ECO:0000256" key="4">
    <source>
        <dbReference type="ARBA" id="ARBA00022741"/>
    </source>
</evidence>
<dbReference type="PANTHER" id="PTHR43289:SF6">
    <property type="entry name" value="SERINE_THREONINE-PROTEIN KINASE NEKL-3"/>
    <property type="match status" value="1"/>
</dbReference>
<dbReference type="InterPro" id="IPR008271">
    <property type="entry name" value="Ser/Thr_kinase_AS"/>
</dbReference>
<dbReference type="PROSITE" id="PS00108">
    <property type="entry name" value="PROTEIN_KINASE_ST"/>
    <property type="match status" value="1"/>
</dbReference>
<dbReference type="PROSITE" id="PS00107">
    <property type="entry name" value="PROTEIN_KINASE_ATP"/>
    <property type="match status" value="1"/>
</dbReference>
<dbReference type="PROSITE" id="PS50011">
    <property type="entry name" value="PROTEIN_KINASE_DOM"/>
    <property type="match status" value="1"/>
</dbReference>
<sequence>MATVSESIHIAQTLDGPVEQVAQPKAVVCAAPQLVAGSGLGLSAETESLLAERLRAAGLIIFVALGAFLVRRIFEIGSIDTRLEWVAFVLHAVVTAICGTIGLRLCMNCSKMVTHVRLTELLLFGSTAVYFVVLGYTFLLHGARNGFIAPISPMWIILIFTYSLLIPNSWQRAAVVNSCFAAMGFGTWLYVYQTCPFFQAMTAGNPEIRPGTVEVALILSIAATAATWGVYTIGRLRRQAFEARQLGQYRLKRLLGSGGMGEVYLAEHMMLKRPCAIKLIRPEKAGDQLAIERFEREVQLTAKLTHWNTVEIFDYGHAADGTFYYVMEYLPGLTMEQVVKMHGPMPASRAAFLLSQVCDALVEAHGESLVHRDVKPANIFVAHRGGVSDVAKLLDFGLVKPMTQNDNLDLTRDGTVTGSPLYLSPEQALGDTPDHRSDIYSLGAVAYFLLTGQPPFEGSTPMKILLAQANEQPIPPSELVDDVPADLEEIVLRCLQKDRNNRFADVQELGDAIRQCSAGDLWDRNQAKRWWKSNGCPDKKKLDDDVLNLVCV</sequence>
<dbReference type="PANTHER" id="PTHR43289">
    <property type="entry name" value="MITOGEN-ACTIVATED PROTEIN KINASE KINASE KINASE 20-RELATED"/>
    <property type="match status" value="1"/>
</dbReference>
<organism evidence="10 11">
    <name type="scientific">Rosistilla oblonga</name>
    <dbReference type="NCBI Taxonomy" id="2527990"/>
    <lineage>
        <taxon>Bacteria</taxon>
        <taxon>Pseudomonadati</taxon>
        <taxon>Planctomycetota</taxon>
        <taxon>Planctomycetia</taxon>
        <taxon>Pirellulales</taxon>
        <taxon>Pirellulaceae</taxon>
        <taxon>Rosistilla</taxon>
    </lineage>
</organism>
<keyword evidence="11" id="KW-1185">Reference proteome</keyword>
<feature type="transmembrane region" description="Helical" evidence="8">
    <location>
        <begin position="86"/>
        <end position="106"/>
    </location>
</feature>
<dbReference type="GO" id="GO:0005524">
    <property type="term" value="F:ATP binding"/>
    <property type="evidence" value="ECO:0007669"/>
    <property type="project" value="UniProtKB-UniRule"/>
</dbReference>
<dbReference type="Pfam" id="PF00069">
    <property type="entry name" value="Pkinase"/>
    <property type="match status" value="1"/>
</dbReference>
<dbReference type="InterPro" id="IPR011009">
    <property type="entry name" value="Kinase-like_dom_sf"/>
</dbReference>
<keyword evidence="8" id="KW-1133">Transmembrane helix</keyword>
<evidence type="ECO:0000256" key="1">
    <source>
        <dbReference type="ARBA" id="ARBA00012513"/>
    </source>
</evidence>
<keyword evidence="6 7" id="KW-0067">ATP-binding</keyword>
<feature type="transmembrane region" description="Helical" evidence="8">
    <location>
        <begin position="56"/>
        <end position="74"/>
    </location>
</feature>
<dbReference type="FunFam" id="1.10.510.10:FF:000021">
    <property type="entry name" value="Serine/threonine protein kinase"/>
    <property type="match status" value="1"/>
</dbReference>
<feature type="transmembrane region" description="Helical" evidence="8">
    <location>
        <begin position="173"/>
        <end position="192"/>
    </location>
</feature>
<feature type="transmembrane region" description="Helical" evidence="8">
    <location>
        <begin position="212"/>
        <end position="234"/>
    </location>
</feature>
<keyword evidence="8" id="KW-0472">Membrane</keyword>
<dbReference type="EMBL" id="CP036318">
    <property type="protein sequence ID" value="QDV58318.1"/>
    <property type="molecule type" value="Genomic_DNA"/>
</dbReference>
<accession>A0A518IZ09</accession>
<dbReference type="SMART" id="SM00220">
    <property type="entry name" value="S_TKc"/>
    <property type="match status" value="1"/>
</dbReference>
<evidence type="ECO:0000256" key="2">
    <source>
        <dbReference type="ARBA" id="ARBA00022527"/>
    </source>
</evidence>
<dbReference type="Proteomes" id="UP000316770">
    <property type="component" value="Chromosome"/>
</dbReference>
<dbReference type="AlphaFoldDB" id="A0A518IZ09"/>
<evidence type="ECO:0000256" key="3">
    <source>
        <dbReference type="ARBA" id="ARBA00022679"/>
    </source>
</evidence>
<reference evidence="10 11" key="1">
    <citation type="submission" date="2019-02" db="EMBL/GenBank/DDBJ databases">
        <title>Deep-cultivation of Planctomycetes and their phenomic and genomic characterization uncovers novel biology.</title>
        <authorList>
            <person name="Wiegand S."/>
            <person name="Jogler M."/>
            <person name="Boedeker C."/>
            <person name="Pinto D."/>
            <person name="Vollmers J."/>
            <person name="Rivas-Marin E."/>
            <person name="Kohn T."/>
            <person name="Peeters S.H."/>
            <person name="Heuer A."/>
            <person name="Rast P."/>
            <person name="Oberbeckmann S."/>
            <person name="Bunk B."/>
            <person name="Jeske O."/>
            <person name="Meyerdierks A."/>
            <person name="Storesund J.E."/>
            <person name="Kallscheuer N."/>
            <person name="Luecker S."/>
            <person name="Lage O.M."/>
            <person name="Pohl T."/>
            <person name="Merkel B.J."/>
            <person name="Hornburger P."/>
            <person name="Mueller R.-W."/>
            <person name="Bruemmer F."/>
            <person name="Labrenz M."/>
            <person name="Spormann A.M."/>
            <person name="Op den Camp H."/>
            <person name="Overmann J."/>
            <person name="Amann R."/>
            <person name="Jetten M.S.M."/>
            <person name="Mascher T."/>
            <person name="Medema M.H."/>
            <person name="Devos D.P."/>
            <person name="Kaster A.-K."/>
            <person name="Ovreas L."/>
            <person name="Rohde M."/>
            <person name="Galperin M.Y."/>
            <person name="Jogler C."/>
        </authorList>
    </citation>
    <scope>NUCLEOTIDE SEQUENCE [LARGE SCALE GENOMIC DNA]</scope>
    <source>
        <strain evidence="10 11">Mal33</strain>
    </source>
</reference>
<evidence type="ECO:0000256" key="5">
    <source>
        <dbReference type="ARBA" id="ARBA00022777"/>
    </source>
</evidence>
<feature type="domain" description="Protein kinase" evidence="9">
    <location>
        <begin position="249"/>
        <end position="514"/>
    </location>
</feature>
<dbReference type="GO" id="GO:0004674">
    <property type="term" value="F:protein serine/threonine kinase activity"/>
    <property type="evidence" value="ECO:0007669"/>
    <property type="project" value="UniProtKB-KW"/>
</dbReference>
<keyword evidence="4 7" id="KW-0547">Nucleotide-binding</keyword>
<keyword evidence="8" id="KW-0812">Transmembrane</keyword>
<proteinExistence type="predicted"/>
<evidence type="ECO:0000256" key="6">
    <source>
        <dbReference type="ARBA" id="ARBA00022840"/>
    </source>
</evidence>
<dbReference type="CDD" id="cd14014">
    <property type="entry name" value="STKc_PknB_like"/>
    <property type="match status" value="1"/>
</dbReference>
<dbReference type="Gene3D" id="3.30.200.20">
    <property type="entry name" value="Phosphorylase Kinase, domain 1"/>
    <property type="match status" value="1"/>
</dbReference>
<evidence type="ECO:0000256" key="8">
    <source>
        <dbReference type="SAM" id="Phobius"/>
    </source>
</evidence>
<evidence type="ECO:0000259" key="9">
    <source>
        <dbReference type="PROSITE" id="PS50011"/>
    </source>
</evidence>
<keyword evidence="2" id="KW-0723">Serine/threonine-protein kinase</keyword>
<evidence type="ECO:0000313" key="11">
    <source>
        <dbReference type="Proteomes" id="UP000316770"/>
    </source>
</evidence>
<feature type="transmembrane region" description="Helical" evidence="8">
    <location>
        <begin position="118"/>
        <end position="141"/>
    </location>
</feature>
<name>A0A518IZ09_9BACT</name>
<keyword evidence="3 10" id="KW-0808">Transferase</keyword>
<dbReference type="RefSeq" id="WP_145288575.1">
    <property type="nucleotide sequence ID" value="NZ_CP036318.1"/>
</dbReference>
<dbReference type="InterPro" id="IPR000719">
    <property type="entry name" value="Prot_kinase_dom"/>
</dbReference>
<dbReference type="EC" id="2.7.11.1" evidence="1"/>